<proteinExistence type="predicted"/>
<evidence type="ECO:0000256" key="1">
    <source>
        <dbReference type="SAM" id="MobiDB-lite"/>
    </source>
</evidence>
<evidence type="ECO:0000313" key="3">
    <source>
        <dbReference type="Proteomes" id="UP001596353"/>
    </source>
</evidence>
<organism evidence="2 3">
    <name type="scientific">Sulfitobacter porphyrae</name>
    <dbReference type="NCBI Taxonomy" id="1246864"/>
    <lineage>
        <taxon>Bacteria</taxon>
        <taxon>Pseudomonadati</taxon>
        <taxon>Pseudomonadota</taxon>
        <taxon>Alphaproteobacteria</taxon>
        <taxon>Rhodobacterales</taxon>
        <taxon>Roseobacteraceae</taxon>
        <taxon>Sulfitobacter</taxon>
    </lineage>
</organism>
<accession>A0ABW2B6J2</accession>
<evidence type="ECO:0000313" key="2">
    <source>
        <dbReference type="EMBL" id="MFC6760448.1"/>
    </source>
</evidence>
<name>A0ABW2B6J2_9RHOB</name>
<gene>
    <name evidence="2" type="ORF">ACFQFQ_14625</name>
</gene>
<reference evidence="3" key="1">
    <citation type="journal article" date="2019" name="Int. J. Syst. Evol. Microbiol.">
        <title>The Global Catalogue of Microorganisms (GCM) 10K type strain sequencing project: providing services to taxonomists for standard genome sequencing and annotation.</title>
        <authorList>
            <consortium name="The Broad Institute Genomics Platform"/>
            <consortium name="The Broad Institute Genome Sequencing Center for Infectious Disease"/>
            <person name="Wu L."/>
            <person name="Ma J."/>
        </authorList>
    </citation>
    <scope>NUCLEOTIDE SEQUENCE [LARGE SCALE GENOMIC DNA]</scope>
    <source>
        <strain evidence="3">CCUG 66188</strain>
    </source>
</reference>
<comment type="caution">
    <text evidence="2">The sequence shown here is derived from an EMBL/GenBank/DDBJ whole genome shotgun (WGS) entry which is preliminary data.</text>
</comment>
<dbReference type="EMBL" id="JBHSWG010000001">
    <property type="protein sequence ID" value="MFC6760448.1"/>
    <property type="molecule type" value="Genomic_DNA"/>
</dbReference>
<keyword evidence="3" id="KW-1185">Reference proteome</keyword>
<sequence>MSGADIAAEVAAALSEAGEATGSGPYICTIRRASSEPDEPQNPWDEPADPENESTLYPVTAIQEVKDIRDMTGMLVGIQKRTVTVSATGVAPLKSDKIACGVALPM</sequence>
<protein>
    <submittedName>
        <fullName evidence="2">Uncharacterized protein</fullName>
    </submittedName>
</protein>
<dbReference type="Proteomes" id="UP001596353">
    <property type="component" value="Unassembled WGS sequence"/>
</dbReference>
<feature type="region of interest" description="Disordered" evidence="1">
    <location>
        <begin position="30"/>
        <end position="55"/>
    </location>
</feature>